<reference evidence="4 5" key="1">
    <citation type="submission" date="2023-02" db="EMBL/GenBank/DDBJ databases">
        <title>Genome sequence of Lacticaseibacillus sp. KACC 23028.</title>
        <authorList>
            <person name="Kim S."/>
            <person name="Heo J."/>
            <person name="Kwon S.-W."/>
        </authorList>
    </citation>
    <scope>NUCLEOTIDE SEQUENCE [LARGE SCALE GENOMIC DNA]</scope>
    <source>
        <strain evidence="4 5">KACC 23028</strain>
    </source>
</reference>
<evidence type="ECO:0000313" key="4">
    <source>
        <dbReference type="EMBL" id="WDF83306.1"/>
    </source>
</evidence>
<sequence length="376" mass="42798">MANYYLHFNEDLEQSYPYWHIGALGKARLDHEHAARDIGFREIDAFVYDWETEPDEVLDARFDGIFAGLKRNDNVVVAWPILPTRPNRWVQKMIQHIHHFGAKLIFWFDDVETWRHPAQLPANATAADFEHYKNTDALAVEARFIALADGVILHSPQMRDRLAKQLAIAGLELPAAKSYVGPGGYFADYYQEPRQNHQGLDYSGSLYKAQFLLQLPNTVHVHAFGDVPPDFPEDKGDVVDFAGYVDPEAIVHMLKGSFGLVWDSETYPGVTGVLGDYVRYNTPTKVGQYLAANEPIIVWSQSALADFVVANHVGYAIDDLTQLPQIVNETSDETYAQLQGDVQRISPLIRSGFYFQDALFDVIRQVQDRWHPQYRN</sequence>
<dbReference type="Gene3D" id="3.40.50.2000">
    <property type="entry name" value="Glycogen Phosphorylase B"/>
    <property type="match status" value="2"/>
</dbReference>
<proteinExistence type="predicted"/>
<dbReference type="InterPro" id="IPR058591">
    <property type="entry name" value="Gtf3_N"/>
</dbReference>
<dbReference type="EMBL" id="CP117884">
    <property type="protein sequence ID" value="WDF83306.1"/>
    <property type="molecule type" value="Genomic_DNA"/>
</dbReference>
<dbReference type="PIRSF" id="PIRSF007023">
    <property type="entry name" value="UDP-Galf_transf"/>
    <property type="match status" value="1"/>
</dbReference>
<evidence type="ECO:0000313" key="5">
    <source>
        <dbReference type="Proteomes" id="UP001220377"/>
    </source>
</evidence>
<accession>A0ABY7WU65</accession>
<feature type="domain" description="Glucosyltransferase 3-like N-terminal" evidence="2">
    <location>
        <begin position="21"/>
        <end position="165"/>
    </location>
</feature>
<evidence type="ECO:0000259" key="3">
    <source>
        <dbReference type="Pfam" id="PF26337"/>
    </source>
</evidence>
<name>A0ABY7WU65_9LACO</name>
<dbReference type="InterPro" id="IPR058592">
    <property type="entry name" value="Gtf3_C"/>
</dbReference>
<feature type="domain" description="Glucosyltransferase 3-like C-terminal" evidence="3">
    <location>
        <begin position="201"/>
        <end position="361"/>
    </location>
</feature>
<evidence type="ECO:0000259" key="2">
    <source>
        <dbReference type="Pfam" id="PF26334"/>
    </source>
</evidence>
<keyword evidence="1" id="KW-0808">Transferase</keyword>
<dbReference type="RefSeq" id="WP_274261369.1">
    <property type="nucleotide sequence ID" value="NZ_CP117884.1"/>
</dbReference>
<evidence type="ECO:0000256" key="1">
    <source>
        <dbReference type="ARBA" id="ARBA00022679"/>
    </source>
</evidence>
<keyword evidence="5" id="KW-1185">Reference proteome</keyword>
<dbReference type="Pfam" id="PF26337">
    <property type="entry name" value="Gtf3_C"/>
    <property type="match status" value="1"/>
</dbReference>
<dbReference type="Proteomes" id="UP001220377">
    <property type="component" value="Chromosome"/>
</dbReference>
<organism evidence="4 5">
    <name type="scientific">Lacticaseibacillus pabuli</name>
    <dbReference type="NCBI Taxonomy" id="3025672"/>
    <lineage>
        <taxon>Bacteria</taxon>
        <taxon>Bacillati</taxon>
        <taxon>Bacillota</taxon>
        <taxon>Bacilli</taxon>
        <taxon>Lactobacillales</taxon>
        <taxon>Lactobacillaceae</taxon>
        <taxon>Lacticaseibacillus</taxon>
    </lineage>
</organism>
<gene>
    <name evidence="4" type="ORF">PQ472_03440</name>
</gene>
<protein>
    <submittedName>
        <fullName evidence="4">Glycosyltransferase</fullName>
    </submittedName>
</protein>
<dbReference type="Pfam" id="PF26334">
    <property type="entry name" value="Gtf3_N"/>
    <property type="match status" value="1"/>
</dbReference>